<name>A0ABM8ZLZ9_9VIBR</name>
<reference evidence="2" key="1">
    <citation type="submission" date="2021-12" db="EMBL/GenBank/DDBJ databases">
        <authorList>
            <person name="Rodrigo-Torres L."/>
            <person name="Arahal R. D."/>
            <person name="Lucena T."/>
        </authorList>
    </citation>
    <scope>NUCLEOTIDE SEQUENCE</scope>
    <source>
        <strain evidence="2">CECT 8226</strain>
    </source>
</reference>
<sequence length="234" mass="26546">MKKLLACLLFFIVIFSFHNFKNESANNNHVEKNADSFKETSDTSNAEVVLEVSDDSTGVEANNNNTLISSSRPIVLHSKNNQVIKDNLMLAHNIGWELWLEKFVNGEIKKVSEDEFDSLIAIAIGLQPPSFIEKVTNYGFEIPEKSILYLVNAKYSDSDTLNKLALVTNSDIVLDDKHWEYLFKTSIGFGHKEVAVHSLQQLDKIKINKQEIISIIERGRSSNKDELYKIIQSL</sequence>
<keyword evidence="3" id="KW-1185">Reference proteome</keyword>
<protein>
    <submittedName>
        <fullName evidence="2">Uncharacterized protein</fullName>
    </submittedName>
</protein>
<keyword evidence="1" id="KW-0732">Signal</keyword>
<dbReference type="Proteomes" id="UP000838160">
    <property type="component" value="Unassembled WGS sequence"/>
</dbReference>
<dbReference type="RefSeq" id="WP_237486146.1">
    <property type="nucleotide sequence ID" value="NZ_CAKLCM010000003.1"/>
</dbReference>
<feature type="signal peptide" evidence="1">
    <location>
        <begin position="1"/>
        <end position="21"/>
    </location>
</feature>
<feature type="chain" id="PRO_5045782769" evidence="1">
    <location>
        <begin position="22"/>
        <end position="234"/>
    </location>
</feature>
<evidence type="ECO:0000256" key="1">
    <source>
        <dbReference type="SAM" id="SignalP"/>
    </source>
</evidence>
<accession>A0ABM8ZLZ9</accession>
<comment type="caution">
    <text evidence="2">The sequence shown here is derived from an EMBL/GenBank/DDBJ whole genome shotgun (WGS) entry which is preliminary data.</text>
</comment>
<gene>
    <name evidence="2" type="ORF">VHP8226_03315</name>
</gene>
<evidence type="ECO:0000313" key="2">
    <source>
        <dbReference type="EMBL" id="CAH0529560.1"/>
    </source>
</evidence>
<proteinExistence type="predicted"/>
<evidence type="ECO:0000313" key="3">
    <source>
        <dbReference type="Proteomes" id="UP000838160"/>
    </source>
</evidence>
<dbReference type="EMBL" id="CAKLCM010000003">
    <property type="protein sequence ID" value="CAH0529560.1"/>
    <property type="molecule type" value="Genomic_DNA"/>
</dbReference>
<organism evidence="2 3">
    <name type="scientific">Vibrio hippocampi</name>
    <dbReference type="NCBI Taxonomy" id="654686"/>
    <lineage>
        <taxon>Bacteria</taxon>
        <taxon>Pseudomonadati</taxon>
        <taxon>Pseudomonadota</taxon>
        <taxon>Gammaproteobacteria</taxon>
        <taxon>Vibrionales</taxon>
        <taxon>Vibrionaceae</taxon>
        <taxon>Vibrio</taxon>
    </lineage>
</organism>